<dbReference type="Proteomes" id="UP000323876">
    <property type="component" value="Unassembled WGS sequence"/>
</dbReference>
<sequence length="396" mass="43255">MEENIGTDADQFAALVLHQLTAAGQHDAEYDPGDFKITVGSLQLYLGNIYRETAGLGAEDRDRRIANFVAGLTDDDTPDSWAEVRPLLRPILRPSTFGISSPADGMRPISRPAFPFIDELVAIDRPHSRSIVSTATLRDLNVSADEVFAAARENLTALVGSGGFQGDGLIHFADNGDGYCTSWPLVPGWLAGSGDGTHRPIAFLPDVDTLIIAPDLDDLAPLFEHVEQRYREAVRPISPQAYTVDDHGTVIPLDQSPDHRHRALALRARCGLAVTEYGAQSTALEQAVDDHLAYPDHEDLAPAFAGSVMYVADDTGPYTATIWGKDVEYLLPEADRVIFCTEENGQMHTLFEVPFPAVAEVVGLTPIPNMSPRRYEIRHWPTPETLARLEAAAIPR</sequence>
<organism evidence="1 2">
    <name type="scientific">Nocardia colli</name>
    <dbReference type="NCBI Taxonomy" id="2545717"/>
    <lineage>
        <taxon>Bacteria</taxon>
        <taxon>Bacillati</taxon>
        <taxon>Actinomycetota</taxon>
        <taxon>Actinomycetes</taxon>
        <taxon>Mycobacteriales</taxon>
        <taxon>Nocardiaceae</taxon>
        <taxon>Nocardia</taxon>
    </lineage>
</organism>
<comment type="caution">
    <text evidence="1">The sequence shown here is derived from an EMBL/GenBank/DDBJ whole genome shotgun (WGS) entry which is preliminary data.</text>
</comment>
<keyword evidence="2" id="KW-1185">Reference proteome</keyword>
<evidence type="ECO:0000313" key="1">
    <source>
        <dbReference type="EMBL" id="KAA8890562.1"/>
    </source>
</evidence>
<accession>A0A5N0EN55</accession>
<dbReference type="RefSeq" id="WP_150400470.1">
    <property type="nucleotide sequence ID" value="NZ_VXLC01000001.1"/>
</dbReference>
<reference evidence="1 2" key="1">
    <citation type="submission" date="2019-09" db="EMBL/GenBank/DDBJ databases">
        <authorList>
            <person name="Wang X."/>
        </authorList>
    </citation>
    <scope>NUCLEOTIDE SEQUENCE [LARGE SCALE GENOMIC DNA]</scope>
    <source>
        <strain evidence="1 2">CICC 11023</strain>
    </source>
</reference>
<dbReference type="OrthoDB" id="259915at2"/>
<name>A0A5N0EN55_9NOCA</name>
<protein>
    <submittedName>
        <fullName evidence="1">Uncharacterized protein</fullName>
    </submittedName>
</protein>
<dbReference type="EMBL" id="VXLC01000001">
    <property type="protein sequence ID" value="KAA8890562.1"/>
    <property type="molecule type" value="Genomic_DNA"/>
</dbReference>
<gene>
    <name evidence="1" type="ORF">F3087_04650</name>
</gene>
<evidence type="ECO:0000313" key="2">
    <source>
        <dbReference type="Proteomes" id="UP000323876"/>
    </source>
</evidence>
<proteinExistence type="predicted"/>
<dbReference type="AlphaFoldDB" id="A0A5N0EN55"/>